<dbReference type="AlphaFoldDB" id="A0A7W5E5X4"/>
<keyword evidence="3" id="KW-1185">Reference proteome</keyword>
<keyword evidence="2" id="KW-0808">Transferase</keyword>
<comment type="caution">
    <text evidence="2">The sequence shown here is derived from an EMBL/GenBank/DDBJ whole genome shotgun (WGS) entry which is preliminary data.</text>
</comment>
<keyword evidence="1" id="KW-0812">Transmembrane</keyword>
<sequence>MALATVNSAASLLQVILQLTGIIAAARIGGWMFRKRAQRQLRVGCPCAVRLTRN</sequence>
<evidence type="ECO:0000313" key="3">
    <source>
        <dbReference type="Proteomes" id="UP000536179"/>
    </source>
</evidence>
<dbReference type="GO" id="GO:0016301">
    <property type="term" value="F:kinase activity"/>
    <property type="evidence" value="ECO:0007669"/>
    <property type="project" value="UniProtKB-KW"/>
</dbReference>
<keyword evidence="1" id="KW-0472">Membrane</keyword>
<proteinExistence type="predicted"/>
<evidence type="ECO:0000256" key="1">
    <source>
        <dbReference type="SAM" id="Phobius"/>
    </source>
</evidence>
<name>A0A7W5E5X4_9BACT</name>
<dbReference type="Proteomes" id="UP000536179">
    <property type="component" value="Unassembled WGS sequence"/>
</dbReference>
<protein>
    <submittedName>
        <fullName evidence="2">Cytidylate kinase</fullName>
    </submittedName>
</protein>
<keyword evidence="2" id="KW-0418">Kinase</keyword>
<evidence type="ECO:0000313" key="2">
    <source>
        <dbReference type="EMBL" id="MBB3210334.1"/>
    </source>
</evidence>
<organism evidence="2 3">
    <name type="scientific">Aporhodopirellula rubra</name>
    <dbReference type="NCBI Taxonomy" id="980271"/>
    <lineage>
        <taxon>Bacteria</taxon>
        <taxon>Pseudomonadati</taxon>
        <taxon>Planctomycetota</taxon>
        <taxon>Planctomycetia</taxon>
        <taxon>Pirellulales</taxon>
        <taxon>Pirellulaceae</taxon>
        <taxon>Aporhodopirellula</taxon>
    </lineage>
</organism>
<dbReference type="EMBL" id="JACHXU010000035">
    <property type="protein sequence ID" value="MBB3210334.1"/>
    <property type="molecule type" value="Genomic_DNA"/>
</dbReference>
<reference evidence="2 3" key="1">
    <citation type="submission" date="2020-08" db="EMBL/GenBank/DDBJ databases">
        <title>Genomic Encyclopedia of Type Strains, Phase III (KMG-III): the genomes of soil and plant-associated and newly described type strains.</title>
        <authorList>
            <person name="Whitman W."/>
        </authorList>
    </citation>
    <scope>NUCLEOTIDE SEQUENCE [LARGE SCALE GENOMIC DNA]</scope>
    <source>
        <strain evidence="2 3">CECT 8075</strain>
    </source>
</reference>
<gene>
    <name evidence="2" type="ORF">FHS27_006181</name>
</gene>
<keyword evidence="1" id="KW-1133">Transmembrane helix</keyword>
<feature type="transmembrane region" description="Helical" evidence="1">
    <location>
        <begin position="12"/>
        <end position="33"/>
    </location>
</feature>
<accession>A0A7W5E5X4</accession>